<accession>A0A387B5D4</accession>
<proteinExistence type="predicted"/>
<dbReference type="RefSeq" id="WP_120763273.1">
    <property type="nucleotide sequence ID" value="NZ_CP032630.1"/>
</dbReference>
<feature type="transmembrane region" description="Helical" evidence="1">
    <location>
        <begin position="32"/>
        <end position="59"/>
    </location>
</feature>
<organism evidence="2 3">
    <name type="scientific">Protaetiibacter intestinalis</name>
    <dbReference type="NCBI Taxonomy" id="2419774"/>
    <lineage>
        <taxon>Bacteria</taxon>
        <taxon>Bacillati</taxon>
        <taxon>Actinomycetota</taxon>
        <taxon>Actinomycetes</taxon>
        <taxon>Micrococcales</taxon>
        <taxon>Microbacteriaceae</taxon>
        <taxon>Protaetiibacter</taxon>
    </lineage>
</organism>
<keyword evidence="1" id="KW-0472">Membrane</keyword>
<evidence type="ECO:0000256" key="1">
    <source>
        <dbReference type="SAM" id="Phobius"/>
    </source>
</evidence>
<evidence type="ECO:0000313" key="2">
    <source>
        <dbReference type="EMBL" id="AYF98904.1"/>
    </source>
</evidence>
<keyword evidence="1" id="KW-1133">Transmembrane helix</keyword>
<protein>
    <recommendedName>
        <fullName evidence="4">DUF3137 domain-containing protein</fullName>
    </recommendedName>
</protein>
<sequence>MTGEPELSVLLAPARPGEESFRWAEPIRRNTLVVFFLAVLLGLILLVACLVLSALLALQGRPVTALAYLGFAVVPGAALVGAWRWDRRWMRWGTSEQVRLAPRLPAFAEANGLTLDREVAVPRVRPGVSGSGRLIADRLENRLRADDGAPDPSPGVAELGDYIWLEEYAGGSRATRSVAYVAIRMPRELPTIAIQSRADGGAELEIHETQTLSLEGDWDAHFTLFCPPGFERDALQIMTPDVMAAMIDHAGSWSAVTRGAWLVFVSATPFVSARPLDYAGAFRLIRVAREVAGQAEHYRDPGAGVPGRSAVVAPLRRTGIAGVAATIAGATLACLAILAAIPLLTGGA</sequence>
<gene>
    <name evidence="2" type="ORF">D7I47_11995</name>
</gene>
<dbReference type="EMBL" id="CP032630">
    <property type="protein sequence ID" value="AYF98904.1"/>
    <property type="molecule type" value="Genomic_DNA"/>
</dbReference>
<feature type="transmembrane region" description="Helical" evidence="1">
    <location>
        <begin position="65"/>
        <end position="83"/>
    </location>
</feature>
<evidence type="ECO:0008006" key="4">
    <source>
        <dbReference type="Google" id="ProtNLM"/>
    </source>
</evidence>
<dbReference type="OrthoDB" id="5054050at2"/>
<reference evidence="3" key="1">
    <citation type="submission" date="2018-09" db="EMBL/GenBank/DDBJ databases">
        <title>Genome sequencing of strain 2DFWR-13.</title>
        <authorList>
            <person name="Heo J."/>
            <person name="Kim S.-J."/>
            <person name="Kwon S.-W."/>
        </authorList>
    </citation>
    <scope>NUCLEOTIDE SEQUENCE [LARGE SCALE GENOMIC DNA]</scope>
    <source>
        <strain evidence="3">2DFWR-13</strain>
    </source>
</reference>
<dbReference type="AlphaFoldDB" id="A0A387B5D4"/>
<keyword evidence="1" id="KW-0812">Transmembrane</keyword>
<evidence type="ECO:0000313" key="3">
    <source>
        <dbReference type="Proteomes" id="UP000278886"/>
    </source>
</evidence>
<dbReference type="KEGG" id="lyd:D7I47_11995"/>
<dbReference type="Proteomes" id="UP000278886">
    <property type="component" value="Chromosome"/>
</dbReference>
<name>A0A387B5D4_9MICO</name>
<feature type="transmembrane region" description="Helical" evidence="1">
    <location>
        <begin position="318"/>
        <end position="344"/>
    </location>
</feature>
<keyword evidence="3" id="KW-1185">Reference proteome</keyword>